<keyword evidence="2" id="KW-1185">Reference proteome</keyword>
<protein>
    <submittedName>
        <fullName evidence="1">Uncharacterized protein</fullName>
    </submittedName>
</protein>
<organism evidence="1 2">
    <name type="scientific">Catharanthus roseus</name>
    <name type="common">Madagascar periwinkle</name>
    <name type="synonym">Vinca rosea</name>
    <dbReference type="NCBI Taxonomy" id="4058"/>
    <lineage>
        <taxon>Eukaryota</taxon>
        <taxon>Viridiplantae</taxon>
        <taxon>Streptophyta</taxon>
        <taxon>Embryophyta</taxon>
        <taxon>Tracheophyta</taxon>
        <taxon>Spermatophyta</taxon>
        <taxon>Magnoliopsida</taxon>
        <taxon>eudicotyledons</taxon>
        <taxon>Gunneridae</taxon>
        <taxon>Pentapetalae</taxon>
        <taxon>asterids</taxon>
        <taxon>lamiids</taxon>
        <taxon>Gentianales</taxon>
        <taxon>Apocynaceae</taxon>
        <taxon>Rauvolfioideae</taxon>
        <taxon>Vinceae</taxon>
        <taxon>Catharanthinae</taxon>
        <taxon>Catharanthus</taxon>
    </lineage>
</organism>
<gene>
    <name evidence="1" type="ORF">M9H77_02723</name>
</gene>
<evidence type="ECO:0000313" key="2">
    <source>
        <dbReference type="Proteomes" id="UP001060085"/>
    </source>
</evidence>
<sequence>MCRFQEKREWIGKCKGRFSPRIQEKLDKVKRKSLYYDAVLVGNGVWEVTDIGKCYVVDLRQRACGCGAASYGSRSCQNYGAVIKRVRRRVQGDETGANNQQRETTYLNMPHQSSMTQAIDADFSNHSTQQKNHEIKRGRGKGISRGREGKGRGRGMGSYDGPSSGYGIWNSEWMSTINNLYTLEGRGIVRGGVRGRGRGRVSTSIEVGEEPVGTTTMRTRFGEAHFQLNLIFLVFISIKKNIEQRKFDIMIGVSRHLSVQLTFL</sequence>
<comment type="caution">
    <text evidence="1">The sequence shown here is derived from an EMBL/GenBank/DDBJ whole genome shotgun (WGS) entry which is preliminary data.</text>
</comment>
<proteinExistence type="predicted"/>
<dbReference type="EMBL" id="CM044701">
    <property type="protein sequence ID" value="KAI5681495.1"/>
    <property type="molecule type" value="Genomic_DNA"/>
</dbReference>
<accession>A0ACC0C9C9</accession>
<evidence type="ECO:0000313" key="1">
    <source>
        <dbReference type="EMBL" id="KAI5681495.1"/>
    </source>
</evidence>
<reference evidence="2" key="1">
    <citation type="journal article" date="2023" name="Nat. Plants">
        <title>Single-cell RNA sequencing provides a high-resolution roadmap for understanding the multicellular compartmentation of specialized metabolism.</title>
        <authorList>
            <person name="Sun S."/>
            <person name="Shen X."/>
            <person name="Li Y."/>
            <person name="Li Y."/>
            <person name="Wang S."/>
            <person name="Li R."/>
            <person name="Zhang H."/>
            <person name="Shen G."/>
            <person name="Guo B."/>
            <person name="Wei J."/>
            <person name="Xu J."/>
            <person name="St-Pierre B."/>
            <person name="Chen S."/>
            <person name="Sun C."/>
        </authorList>
    </citation>
    <scope>NUCLEOTIDE SEQUENCE [LARGE SCALE GENOMIC DNA]</scope>
</reference>
<dbReference type="Proteomes" id="UP001060085">
    <property type="component" value="Linkage Group LG01"/>
</dbReference>
<name>A0ACC0C9C9_CATRO</name>